<dbReference type="OrthoDB" id="10250354at2759"/>
<evidence type="ECO:0000259" key="6">
    <source>
        <dbReference type="Pfam" id="PF11926"/>
    </source>
</evidence>
<sequence length="1253" mass="139937">MTGTEREGVPSGSFELDPASLPLISTGTSGKFDNSKTSLNSGDLEGIHDDFVDDGTVESHRYFLARKTMLEMLKDRGFAIPNSEIDTTLQEFREKYGQRPDVLVIFCGPNSVKMNVIRSILSQIMNKESLSRLILIIENPMTNPAMKVVEDSPFKTEIFQITDLLVNITKHVLKPKHELLTNAEKEQLLKKYNLEEKQLPRMSQKDAIARYYGLEKGQVVKVTYNNEIIETHNKVLPDGSISYGGGITDQVIVKTGIKYNDFVNAVFDRLGIDPSGRILHFTVKFDRSDLVRLRDQKGVDTLLQFNDGFAHVYVSSLEEGPNSRPPSGHAEKVVLVGYSDLEPDTTPAGDDENDLASPLKKARFQSAGDSKPLKKATANQSAKAGDGKPQQNETVGGDNQKHAGVTRSCSKSMEILNQNGVGLPEGNVQNNNSKIKTVNKQASLPTSGCAKKVKVELIVNSDSEPSTIPVSNPPKVYDYPDPEFRDFDKQKSEIYFAVGQIWACHDTDFMPRYYAHIRKVSSPEFKIKLRWLEAHPEDERERAWVRADLPVSCGKFRRGSSKYTSDRLIFSHQMQCEKDKRGLYIFMMGTEDKTLFCFCHWGKKNKVLPDGSTSYVGGITRQVIAKTGIKYNDFVNAVFDRLSIDPSDKILHFTVKFDRSQLIQLSDQEDVNTLLQFNDDFAHVYVSSLEMEPDSRLPSVGAKKTEPFVSDSEPDSNPVRNDENGLASPLKKAWAHQSARDGKPQQKEVVGGDNQKHAGVTRSCSNSVEKLNQNGAALPEGGLQNNNSKVWTANEQASRPSGGAEKVELTVDSESESESDTFPESNLPEVYDYPDPEFSVFDKHKAQNCFAIDQIWACYDTADGMPRFYAHIRKVYSPEFKVMFSWLDAYPEDQRGRAWVGAELPVGCGKFRRGSTEFTSDRLTFSHQLQCGMGKRGLYIVYPRKGETWALFKDWDINSRAANSEPVENDLPAVPLGARDKSRKATTSLKSGDGIHSTDGESSKVQIPPKKMNISEKKRTQMSSCSASDGPSTDFDDNCVKKSRHSSPHMPIHLSCQADRELHSRTTRFGLSNSVGSSTKVSTFSDDKGFEETFCDFEMDRSTGKFQVNQIWAIYGQNSTLPNTYALVKKIVPAPFKLHVVLLESCAGPKNAAQSVCGMLISYKFIDCITPPSCDPSRGISLDMLISIIGMITILELKIRNQRTYVSLGLHCEAENCETVVSFLKGLEETKNNLNTFCQRLSDLYDYINQVSW</sequence>
<evidence type="ECO:0000256" key="3">
    <source>
        <dbReference type="SAM" id="MobiDB-lite"/>
    </source>
</evidence>
<dbReference type="GO" id="GO:0055029">
    <property type="term" value="C:nuclear DNA-directed RNA polymerase complex"/>
    <property type="evidence" value="ECO:0007669"/>
    <property type="project" value="UniProtKB-ARBA"/>
</dbReference>
<feature type="region of interest" description="Disordered" evidence="3">
    <location>
        <begin position="363"/>
        <end position="407"/>
    </location>
</feature>
<evidence type="ECO:0000256" key="2">
    <source>
        <dbReference type="ARBA" id="ARBA00025765"/>
    </source>
</evidence>
<dbReference type="InterPro" id="IPR035913">
    <property type="entry name" value="RPB5-like_sf"/>
</dbReference>
<feature type="region of interest" description="Disordered" evidence="3">
    <location>
        <begin position="966"/>
        <end position="1054"/>
    </location>
</feature>
<dbReference type="FunFam" id="3.90.940.20:FF:000001">
    <property type="entry name" value="DNA-directed RNA polymerases I, II, and III subunit RPABC1"/>
    <property type="match status" value="1"/>
</dbReference>
<dbReference type="GO" id="GO:0003677">
    <property type="term" value="F:DNA binding"/>
    <property type="evidence" value="ECO:0007669"/>
    <property type="project" value="InterPro"/>
</dbReference>
<dbReference type="PANTHER" id="PTHR45089">
    <property type="entry name" value="DNAJ HEAT SHOCK AMINO-TERMINAL DOMAIN PROTEIN-RELATED"/>
    <property type="match status" value="1"/>
</dbReference>
<feature type="domain" description="DUF3444" evidence="6">
    <location>
        <begin position="829"/>
        <end position="964"/>
    </location>
</feature>
<evidence type="ECO:0000313" key="7">
    <source>
        <dbReference type="EMBL" id="KAG5626256.1"/>
    </source>
</evidence>
<feature type="domain" description="RNA polymerase subunit H/Rpb5 C-terminal" evidence="4">
    <location>
        <begin position="166"/>
        <end position="230"/>
    </location>
</feature>
<feature type="domain" description="DUF3444" evidence="6">
    <location>
        <begin position="1092"/>
        <end position="1153"/>
    </location>
</feature>
<reference evidence="7 8" key="1">
    <citation type="submission" date="2020-09" db="EMBL/GenBank/DDBJ databases">
        <title>De no assembly of potato wild relative species, Solanum commersonii.</title>
        <authorList>
            <person name="Cho K."/>
        </authorList>
    </citation>
    <scope>NUCLEOTIDE SEQUENCE [LARGE SCALE GENOMIC DNA]</scope>
    <source>
        <strain evidence="7">LZ3.2</strain>
        <tissue evidence="7">Leaf</tissue>
    </source>
</reference>
<feature type="domain" description="RNA polymerase Rpb5 N-terminal" evidence="5">
    <location>
        <begin position="58"/>
        <end position="101"/>
    </location>
</feature>
<feature type="region of interest" description="Disordered" evidence="3">
    <location>
        <begin position="694"/>
        <end position="766"/>
    </location>
</feature>
<keyword evidence="8" id="KW-1185">Reference proteome</keyword>
<dbReference type="SUPFAM" id="SSF53036">
    <property type="entry name" value="Eukaryotic RPB5 N-terminal domain"/>
    <property type="match status" value="1"/>
</dbReference>
<evidence type="ECO:0000259" key="5">
    <source>
        <dbReference type="Pfam" id="PF03871"/>
    </source>
</evidence>
<feature type="compositionally biased region" description="Polar residues" evidence="3">
    <location>
        <begin position="1021"/>
        <end position="1031"/>
    </location>
</feature>
<comment type="caution">
    <text evidence="7">The sequence shown here is derived from an EMBL/GenBank/DDBJ whole genome shotgun (WGS) entry which is preliminary data.</text>
</comment>
<dbReference type="Gene3D" id="3.40.1340.10">
    <property type="entry name" value="RNA polymerase, Rpb5, N-terminal domain"/>
    <property type="match status" value="2"/>
</dbReference>
<dbReference type="InterPro" id="IPR000783">
    <property type="entry name" value="RNA_pol_subH/Rpb5_C"/>
</dbReference>
<dbReference type="PANTHER" id="PTHR45089:SF55">
    <property type="entry name" value="DUF3444 DOMAIN-CONTAINING PROTEIN"/>
    <property type="match status" value="1"/>
</dbReference>
<feature type="compositionally biased region" description="Polar residues" evidence="3">
    <location>
        <begin position="23"/>
        <end position="34"/>
    </location>
</feature>
<organism evidence="7 8">
    <name type="scientific">Solanum commersonii</name>
    <name type="common">Commerson's wild potato</name>
    <name type="synonym">Commerson's nightshade</name>
    <dbReference type="NCBI Taxonomy" id="4109"/>
    <lineage>
        <taxon>Eukaryota</taxon>
        <taxon>Viridiplantae</taxon>
        <taxon>Streptophyta</taxon>
        <taxon>Embryophyta</taxon>
        <taxon>Tracheophyta</taxon>
        <taxon>Spermatophyta</taxon>
        <taxon>Magnoliopsida</taxon>
        <taxon>eudicotyledons</taxon>
        <taxon>Gunneridae</taxon>
        <taxon>Pentapetalae</taxon>
        <taxon>asterids</taxon>
        <taxon>lamiids</taxon>
        <taxon>Solanales</taxon>
        <taxon>Solanaceae</taxon>
        <taxon>Solanoideae</taxon>
        <taxon>Solaneae</taxon>
        <taxon>Solanum</taxon>
    </lineage>
</organism>
<accession>A0A9J6ANN2</accession>
<evidence type="ECO:0000313" key="8">
    <source>
        <dbReference type="Proteomes" id="UP000824120"/>
    </source>
</evidence>
<dbReference type="Pfam" id="PF03871">
    <property type="entry name" value="RNA_pol_Rpb5_N"/>
    <property type="match status" value="1"/>
</dbReference>
<dbReference type="InterPro" id="IPR036710">
    <property type="entry name" value="RNA_pol_Rpb5_N_sf"/>
</dbReference>
<comment type="similarity">
    <text evidence="2">Belongs to the archaeal Rpo5/eukaryotic RPB5 RNA polymerase subunit family.</text>
</comment>
<dbReference type="InterPro" id="IPR005571">
    <property type="entry name" value="RNA_pol_Rpb5_N"/>
</dbReference>
<dbReference type="Gene3D" id="3.90.940.20">
    <property type="entry name" value="RPB5-like RNA polymerase subunit"/>
    <property type="match status" value="1"/>
</dbReference>
<dbReference type="Pfam" id="PF01191">
    <property type="entry name" value="RNA_pol_Rpb5_C"/>
    <property type="match status" value="1"/>
</dbReference>
<dbReference type="SUPFAM" id="SSF55287">
    <property type="entry name" value="RPB5-like RNA polymerase subunit"/>
    <property type="match status" value="1"/>
</dbReference>
<dbReference type="GO" id="GO:0003899">
    <property type="term" value="F:DNA-directed RNA polymerase activity"/>
    <property type="evidence" value="ECO:0007669"/>
    <property type="project" value="InterPro"/>
</dbReference>
<proteinExistence type="inferred from homology"/>
<feature type="compositionally biased region" description="Acidic residues" evidence="3">
    <location>
        <begin position="811"/>
        <end position="821"/>
    </location>
</feature>
<protein>
    <submittedName>
        <fullName evidence="7">Uncharacterized protein</fullName>
    </submittedName>
</protein>
<comment type="subcellular location">
    <subcellularLocation>
        <location evidence="1">Nucleus</location>
    </subcellularLocation>
</comment>
<dbReference type="AlphaFoldDB" id="A0A9J6ANN2"/>
<dbReference type="Pfam" id="PF11926">
    <property type="entry name" value="DUF3444"/>
    <property type="match status" value="3"/>
</dbReference>
<evidence type="ECO:0000256" key="1">
    <source>
        <dbReference type="ARBA" id="ARBA00004123"/>
    </source>
</evidence>
<gene>
    <name evidence="7" type="ORF">H5410_011474</name>
</gene>
<feature type="region of interest" description="Disordered" evidence="3">
    <location>
        <begin position="793"/>
        <end position="828"/>
    </location>
</feature>
<dbReference type="GO" id="GO:0006351">
    <property type="term" value="P:DNA-templated transcription"/>
    <property type="evidence" value="ECO:0007669"/>
    <property type="project" value="InterPro"/>
</dbReference>
<dbReference type="InterPro" id="IPR024593">
    <property type="entry name" value="DUF3444"/>
</dbReference>
<evidence type="ECO:0000259" key="4">
    <source>
        <dbReference type="Pfam" id="PF01191"/>
    </source>
</evidence>
<dbReference type="Proteomes" id="UP000824120">
    <property type="component" value="Chromosome 2"/>
</dbReference>
<feature type="domain" description="DUF3444" evidence="6">
    <location>
        <begin position="475"/>
        <end position="584"/>
    </location>
</feature>
<name>A0A9J6ANN2_SOLCO</name>
<dbReference type="EMBL" id="JACXVP010000002">
    <property type="protein sequence ID" value="KAG5626256.1"/>
    <property type="molecule type" value="Genomic_DNA"/>
</dbReference>
<feature type="region of interest" description="Disordered" evidence="3">
    <location>
        <begin position="1"/>
        <end position="34"/>
    </location>
</feature>